<protein>
    <recommendedName>
        <fullName evidence="3">XRE family transcriptional regulator</fullName>
    </recommendedName>
</protein>
<evidence type="ECO:0000313" key="1">
    <source>
        <dbReference type="EMBL" id="QHC36031.1"/>
    </source>
</evidence>
<dbReference type="OrthoDB" id="7869995at2"/>
<evidence type="ECO:0000313" key="2">
    <source>
        <dbReference type="Proteomes" id="UP000464674"/>
    </source>
</evidence>
<dbReference type="Proteomes" id="UP000464674">
    <property type="component" value="Chromosome"/>
</dbReference>
<evidence type="ECO:0008006" key="3">
    <source>
        <dbReference type="Google" id="ProtNLM"/>
    </source>
</evidence>
<accession>A0A857FNZ8</accession>
<gene>
    <name evidence="1" type="ORF">FMA36_11485</name>
</gene>
<reference evidence="1 2" key="1">
    <citation type="journal article" date="2020" name="Carbohydr. Polym.">
        <title>Characterization and optimization of production of bacterial cellulose from strain CGMCC 17276 based on whole-genome analysis.</title>
        <authorList>
            <person name="Lu T."/>
            <person name="Gao H."/>
            <person name="Liao B."/>
            <person name="Wu J."/>
            <person name="Zhang W."/>
            <person name="Huang J."/>
            <person name="Liu M."/>
            <person name="Huang J."/>
            <person name="Chang Z."/>
            <person name="Jin M."/>
            <person name="Yi Z."/>
            <person name="Jiang D."/>
        </authorList>
    </citation>
    <scope>NUCLEOTIDE SEQUENCE [LARGE SCALE GENOMIC DNA]</scope>
    <source>
        <strain evidence="1 2">CGMCC 17276</strain>
    </source>
</reference>
<proteinExistence type="predicted"/>
<dbReference type="AlphaFoldDB" id="A0A857FNZ8"/>
<sequence>MAAQKRPIRHLSPAELADIRLRLSAGEHQHLIAADYKINQGRLSEFKNGKRTTIRDGRV</sequence>
<dbReference type="RefSeq" id="WP_141300422.1">
    <property type="nucleotide sequence ID" value="NZ_CP041348.1"/>
</dbReference>
<dbReference type="EMBL" id="CP041348">
    <property type="protein sequence ID" value="QHC36031.1"/>
    <property type="molecule type" value="Genomic_DNA"/>
</dbReference>
<name>A0A857FNZ8_KOMXY</name>
<organism evidence="1 2">
    <name type="scientific">Komagataeibacter xylinus</name>
    <name type="common">Gluconacetobacter xylinus</name>
    <dbReference type="NCBI Taxonomy" id="28448"/>
    <lineage>
        <taxon>Bacteria</taxon>
        <taxon>Pseudomonadati</taxon>
        <taxon>Pseudomonadota</taxon>
        <taxon>Alphaproteobacteria</taxon>
        <taxon>Acetobacterales</taxon>
        <taxon>Acetobacteraceae</taxon>
        <taxon>Komagataeibacter</taxon>
    </lineage>
</organism>